<gene>
    <name evidence="1" type="ORF">OHAE_4059</name>
</gene>
<organism evidence="1 2">
    <name type="scientific">Ochrobactrum soli</name>
    <dbReference type="NCBI Taxonomy" id="2448455"/>
    <lineage>
        <taxon>Bacteria</taxon>
        <taxon>Pseudomonadati</taxon>
        <taxon>Pseudomonadota</taxon>
        <taxon>Alphaproteobacteria</taxon>
        <taxon>Hyphomicrobiales</taxon>
        <taxon>Brucellaceae</taxon>
        <taxon>Brucella/Ochrobactrum group</taxon>
        <taxon>Ochrobactrum</taxon>
    </lineage>
</organism>
<accession>A0A2P9HJ77</accession>
<dbReference type="Proteomes" id="UP000246073">
    <property type="component" value="Unassembled WGS sequence"/>
</dbReference>
<protein>
    <submittedName>
        <fullName evidence="1">Uncharacterized protein</fullName>
    </submittedName>
</protein>
<name>A0A2P9HJ77_9HYPH</name>
<reference evidence="2" key="1">
    <citation type="submission" date="2017-12" db="EMBL/GenBank/DDBJ databases">
        <authorList>
            <person name="Diaz M."/>
        </authorList>
    </citation>
    <scope>NUCLEOTIDE SEQUENCE [LARGE SCALE GENOMIC DNA]</scope>
    <source>
        <strain evidence="2">FI11154</strain>
    </source>
</reference>
<evidence type="ECO:0000313" key="1">
    <source>
        <dbReference type="EMBL" id="SPL64127.1"/>
    </source>
</evidence>
<evidence type="ECO:0000313" key="2">
    <source>
        <dbReference type="Proteomes" id="UP000246073"/>
    </source>
</evidence>
<proteinExistence type="predicted"/>
<sequence length="56" mass="6400">MQNAVLLGEFLAERHFHFDNTGFASRQLCADQFHGGLPPETLLDAFLEIRFGYAMR</sequence>
<dbReference type="EMBL" id="OOFM01000004">
    <property type="protein sequence ID" value="SPL64127.1"/>
    <property type="molecule type" value="Genomic_DNA"/>
</dbReference>
<dbReference type="AlphaFoldDB" id="A0A2P9HJ77"/>